<dbReference type="CDD" id="cd00317">
    <property type="entry name" value="cyclophilin"/>
    <property type="match status" value="1"/>
</dbReference>
<dbReference type="GO" id="GO:0003755">
    <property type="term" value="F:peptidyl-prolyl cis-trans isomerase activity"/>
    <property type="evidence" value="ECO:0007669"/>
    <property type="project" value="UniProtKB-KW"/>
</dbReference>
<evidence type="ECO:0000313" key="6">
    <source>
        <dbReference type="EMBL" id="KAA1259161.1"/>
    </source>
</evidence>
<evidence type="ECO:0000256" key="1">
    <source>
        <dbReference type="ARBA" id="ARBA00013194"/>
    </source>
</evidence>
<dbReference type="Pfam" id="PF17963">
    <property type="entry name" value="Big_9"/>
    <property type="match status" value="4"/>
</dbReference>
<dbReference type="InterPro" id="IPR002130">
    <property type="entry name" value="Cyclophilin-type_PPIase_dom"/>
</dbReference>
<dbReference type="InterPro" id="IPR013783">
    <property type="entry name" value="Ig-like_fold"/>
</dbReference>
<dbReference type="CDD" id="cd02947">
    <property type="entry name" value="TRX_family"/>
    <property type="match status" value="1"/>
</dbReference>
<dbReference type="InterPro" id="IPR044666">
    <property type="entry name" value="Cyclophilin_A-like"/>
</dbReference>
<dbReference type="InterPro" id="IPR044016">
    <property type="entry name" value="Big_13"/>
</dbReference>
<dbReference type="PRINTS" id="PR00153">
    <property type="entry name" value="CSAPPISMRASE"/>
</dbReference>
<dbReference type="Pfam" id="PF05345">
    <property type="entry name" value="He_PIG"/>
    <property type="match status" value="1"/>
</dbReference>
<evidence type="ECO:0000256" key="4">
    <source>
        <dbReference type="SAM" id="MobiDB-lite"/>
    </source>
</evidence>
<evidence type="ECO:0000313" key="7">
    <source>
        <dbReference type="Proteomes" id="UP000322699"/>
    </source>
</evidence>
<dbReference type="Gene3D" id="2.60.40.10">
    <property type="entry name" value="Immunoglobulins"/>
    <property type="match status" value="2"/>
</dbReference>
<feature type="region of interest" description="Disordered" evidence="4">
    <location>
        <begin position="1"/>
        <end position="39"/>
    </location>
</feature>
<name>A0A5B1CG28_9BACT</name>
<dbReference type="OrthoDB" id="270889at2"/>
<dbReference type="NCBIfam" id="NF012211">
    <property type="entry name" value="tand_rpt_95"/>
    <property type="match status" value="4"/>
</dbReference>
<keyword evidence="3 6" id="KW-0413">Isomerase</keyword>
<dbReference type="SUPFAM" id="SSF52833">
    <property type="entry name" value="Thioredoxin-like"/>
    <property type="match status" value="1"/>
</dbReference>
<dbReference type="PROSITE" id="PS50072">
    <property type="entry name" value="CSA_PPIASE_2"/>
    <property type="match status" value="1"/>
</dbReference>
<dbReference type="InterPro" id="IPR029000">
    <property type="entry name" value="Cyclophilin-like_dom_sf"/>
</dbReference>
<gene>
    <name evidence="6" type="primary">ppiB_1</name>
    <name evidence="6" type="ORF">LF1_16900</name>
</gene>
<dbReference type="PANTHER" id="PTHR45625:SF4">
    <property type="entry name" value="PEPTIDYLPROLYL ISOMERASE DOMAIN AND WD REPEAT-CONTAINING PROTEIN 1"/>
    <property type="match status" value="1"/>
</dbReference>
<proteinExistence type="predicted"/>
<protein>
    <recommendedName>
        <fullName evidence="1">peptidylprolyl isomerase</fullName>
        <ecNumber evidence="1">5.2.1.8</ecNumber>
    </recommendedName>
</protein>
<dbReference type="EC" id="5.2.1.8" evidence="1"/>
<feature type="region of interest" description="Disordered" evidence="4">
    <location>
        <begin position="1591"/>
        <end position="1614"/>
    </location>
</feature>
<dbReference type="SUPFAM" id="SSF49313">
    <property type="entry name" value="Cadherin-like"/>
    <property type="match status" value="1"/>
</dbReference>
<dbReference type="GO" id="GO:0005509">
    <property type="term" value="F:calcium ion binding"/>
    <property type="evidence" value="ECO:0007669"/>
    <property type="project" value="InterPro"/>
</dbReference>
<sequence length="1614" mass="165718">MPARPGRSLDNRQSPNHQSLRGRISRLLGGGTKSGLKAPADAKRGRLLLESLEQRQLMAGDMDLLFTDANPAANPATLSNDSSNTLQVASAAEGEAAPDLVQFARDLAAAGVDFYGADWCPACTQQKELFSDGRDDLPFIEVTNPDQTFNSIATSQGITQIPTWDFPSGQRLTGVQTLEALSTASGVPIPVSDQPSIDPIGDLTVRTGSPLHVPIDAYDPGDGPLTTTVTVADPSLLTATVLTGNRSLRLDLAGYGDMVFELFEQRAPRAAGRVADLADEGFYDGIIFHRVVDDFVIQAGDPTGTGTGGSTRGDFDDDFHPDLQHNTEGVLSFAKSSDDTNDSQFFITEVPTRFLDFNHSVFGQLVEGFDVREAISETEVDNSSSNRPTNTVTIDSASIFNDTENSVVMLRPVGNATGTTTVTFTVTDADGNTFSETVTVTVEADNANSQPFLNEITNPAAVAAGQTAQLQLSSIDVEGDAVTYFASTSSTNVSASVDATTGLVTVTPVDGFTGTANVNVGVRPGPGVTGNGSGDSDNQSVPFVFETQTTTTAPTSVDLLATSDTGSSNTDNITNAGSLSFLVSGVVDGQTVELVDTNTGSVIGTGNATGQTITITTNNIATLGDGTYPIAARSAVGNDVSNLSPSIAVTYDDTQPASVISSAARTGNVGRAFVTDLISVEEGSGLVYSFTAAPTGATIDATSGVIQWTPTAAQLGSNSFTLSLTDAAGNTRTETFDVAVAGTPLAEIRLELTDLQGNSISSVGVGDEFLLNFIGVDARRFTQPGVFAAYADILFDSNLIQPVPGSSIEFDPDFSVVPKGTFSPGLIDELGAVINRSVATNESVNPIATVRMQALAEGTVNIISEPADESNSETLLFGVDERISADSVAYGVATLAIGQSFTVGNDTFTVAEDSGSTAIDVLANDSIVTGGGSLSVVSVTQPSSGGTVSLAGGAVNFTPDADFFGAAAFTYQARSTSGAVQTASVTVTVTPVNDPPTGVADTVTVDENSSANILDVLANDSISPDTGETLTITAVGSSTAGGTVTIQSGGERVIYTPAAGFVGNDTFTYTVSDGTLTSEVTATVTVITADNPPTAVDDAFSITEDAAEAAFDVLGNDTRDTDNEAFTLTAIGSTSAGGNARISSDGTQFFYTPAANFSGTEEVTYTIQDTGGGASIGTVTFTVTAVNDPPPASDISFQSNRGAGEQVVVTLANQVNVDLGETLTFSAFDSATTAGGTVRQDTASGTLFYSPPSADFTGSDSFTYTVADGSGLTTTGTVTIDVTDFIARTISYNLSVNPSSLSASSFRLVGTDALGAAVDVAATANGSSLDFADVLPGNYSIEVPAIPFLQNGSEPRSIAVNSLPDDGDASIQSDLGRLRPEFISIRDFLRSTPRQSILVAVADGQSGIMTTPTSAVSTIESPVVELDSTGANLTIRGTRTIAADGTTPASTEDVQASIATSGNSAVQQRGEVDGLKLFRINVEPAAVTFSNQSVTTSTSNTSSSPTVAAVSTQSSISTGSTAAEGESFAASSAVQADVFSPAPSQATAAEIQRTLDPESTIDSEPAANLTSAESPNDVAMQSVADELTIQSSTEDTIAQPRSLSEDNVDGLLSL</sequence>
<dbReference type="InterPro" id="IPR015919">
    <property type="entry name" value="Cadherin-like_sf"/>
</dbReference>
<dbReference type="SUPFAM" id="SSF50891">
    <property type="entry name" value="Cyclophilin-like"/>
    <property type="match status" value="1"/>
</dbReference>
<dbReference type="EMBL" id="VRLW01000001">
    <property type="protein sequence ID" value="KAA1259161.1"/>
    <property type="molecule type" value="Genomic_DNA"/>
</dbReference>
<dbReference type="Proteomes" id="UP000322699">
    <property type="component" value="Unassembled WGS sequence"/>
</dbReference>
<feature type="compositionally biased region" description="Polar residues" evidence="4">
    <location>
        <begin position="1591"/>
        <end position="1602"/>
    </location>
</feature>
<reference evidence="6 7" key="1">
    <citation type="submission" date="2019-08" db="EMBL/GenBank/DDBJ databases">
        <title>Deep-cultivation of Planctomycetes and their phenomic and genomic characterization uncovers novel biology.</title>
        <authorList>
            <person name="Wiegand S."/>
            <person name="Jogler M."/>
            <person name="Boedeker C."/>
            <person name="Pinto D."/>
            <person name="Vollmers J."/>
            <person name="Rivas-Marin E."/>
            <person name="Kohn T."/>
            <person name="Peeters S.H."/>
            <person name="Heuer A."/>
            <person name="Rast P."/>
            <person name="Oberbeckmann S."/>
            <person name="Bunk B."/>
            <person name="Jeske O."/>
            <person name="Meyerdierks A."/>
            <person name="Storesund J.E."/>
            <person name="Kallscheuer N."/>
            <person name="Luecker S."/>
            <person name="Lage O.M."/>
            <person name="Pohl T."/>
            <person name="Merkel B.J."/>
            <person name="Hornburger P."/>
            <person name="Mueller R.-W."/>
            <person name="Bruemmer F."/>
            <person name="Labrenz M."/>
            <person name="Spormann A.M."/>
            <person name="Op Den Camp H."/>
            <person name="Overmann J."/>
            <person name="Amann R."/>
            <person name="Jetten M.S.M."/>
            <person name="Mascher T."/>
            <person name="Medema M.H."/>
            <person name="Devos D.P."/>
            <person name="Kaster A.-K."/>
            <person name="Ovreas L."/>
            <person name="Rohde M."/>
            <person name="Galperin M.Y."/>
            <person name="Jogler C."/>
        </authorList>
    </citation>
    <scope>NUCLEOTIDE SEQUENCE [LARGE SCALE GENOMIC DNA]</scope>
    <source>
        <strain evidence="6 7">LF1</strain>
    </source>
</reference>
<evidence type="ECO:0000256" key="2">
    <source>
        <dbReference type="ARBA" id="ARBA00023110"/>
    </source>
</evidence>
<evidence type="ECO:0000259" key="5">
    <source>
        <dbReference type="PROSITE" id="PS50072"/>
    </source>
</evidence>
<feature type="domain" description="PPIase cyclophilin-type" evidence="5">
    <location>
        <begin position="256"/>
        <end position="399"/>
    </location>
</feature>
<feature type="region of interest" description="Disordered" evidence="4">
    <location>
        <begin position="1556"/>
        <end position="1576"/>
    </location>
</feature>
<organism evidence="6 7">
    <name type="scientific">Rubripirellula obstinata</name>
    <dbReference type="NCBI Taxonomy" id="406547"/>
    <lineage>
        <taxon>Bacteria</taxon>
        <taxon>Pseudomonadati</taxon>
        <taxon>Planctomycetota</taxon>
        <taxon>Planctomycetia</taxon>
        <taxon>Pirellulales</taxon>
        <taxon>Pirellulaceae</taxon>
        <taxon>Rubripirellula</taxon>
    </lineage>
</organism>
<dbReference type="RefSeq" id="WP_068262590.1">
    <property type="nucleotide sequence ID" value="NZ_LWSK01000037.1"/>
</dbReference>
<keyword evidence="7" id="KW-1185">Reference proteome</keyword>
<dbReference type="PANTHER" id="PTHR45625">
    <property type="entry name" value="PEPTIDYL-PROLYL CIS-TRANS ISOMERASE-RELATED"/>
    <property type="match status" value="1"/>
</dbReference>
<keyword evidence="2" id="KW-0697">Rotamase</keyword>
<dbReference type="GO" id="GO:0016020">
    <property type="term" value="C:membrane"/>
    <property type="evidence" value="ECO:0007669"/>
    <property type="project" value="InterPro"/>
</dbReference>
<dbReference type="Gene3D" id="3.40.30.10">
    <property type="entry name" value="Glutaredoxin"/>
    <property type="match status" value="1"/>
</dbReference>
<dbReference type="Gene3D" id="2.60.40.2810">
    <property type="match status" value="4"/>
</dbReference>
<evidence type="ECO:0000256" key="3">
    <source>
        <dbReference type="ARBA" id="ARBA00023235"/>
    </source>
</evidence>
<comment type="caution">
    <text evidence="6">The sequence shown here is derived from an EMBL/GenBank/DDBJ whole genome shotgun (WGS) entry which is preliminary data.</text>
</comment>
<dbReference type="Pfam" id="PF19077">
    <property type="entry name" value="Big_13"/>
    <property type="match status" value="1"/>
</dbReference>
<accession>A0A5B1CG28</accession>
<dbReference type="Pfam" id="PF00160">
    <property type="entry name" value="Pro_isomerase"/>
    <property type="match status" value="1"/>
</dbReference>
<dbReference type="Gene3D" id="2.40.100.10">
    <property type="entry name" value="Cyclophilin-like"/>
    <property type="match status" value="1"/>
</dbReference>
<dbReference type="InterPro" id="IPR036249">
    <property type="entry name" value="Thioredoxin-like_sf"/>
</dbReference>